<dbReference type="PANTHER" id="PTHR16435">
    <property type="entry name" value="SPERMATOGENESIS-ASSOCIATED PROTEIN 6 SPATA6"/>
    <property type="match status" value="1"/>
</dbReference>
<organism evidence="5 6">
    <name type="scientific">Schistosoma japonicum</name>
    <name type="common">Blood fluke</name>
    <dbReference type="NCBI Taxonomy" id="6182"/>
    <lineage>
        <taxon>Eukaryota</taxon>
        <taxon>Metazoa</taxon>
        <taxon>Spiralia</taxon>
        <taxon>Lophotrochozoa</taxon>
        <taxon>Platyhelminthes</taxon>
        <taxon>Trematoda</taxon>
        <taxon>Digenea</taxon>
        <taxon>Strigeidida</taxon>
        <taxon>Schistosomatoidea</taxon>
        <taxon>Schistosomatidae</taxon>
        <taxon>Schistosoma</taxon>
    </lineage>
</organism>
<gene>
    <name evidence="5" type="ORF">EWB00_003597</name>
</gene>
<comment type="caution">
    <text evidence="5">The sequence shown here is derived from an EMBL/GenBank/DDBJ whole genome shotgun (WGS) entry which is preliminary data.</text>
</comment>
<dbReference type="PANTHER" id="PTHR16435:SF6">
    <property type="entry name" value="IP09370P"/>
    <property type="match status" value="1"/>
</dbReference>
<comment type="similarity">
    <text evidence="1">Belongs to the SPATA6 family.</text>
</comment>
<name>A0A4Z2D862_SCHJA</name>
<evidence type="ECO:0000313" key="6">
    <source>
        <dbReference type="Proteomes" id="UP000311919"/>
    </source>
</evidence>
<dbReference type="GO" id="GO:0120212">
    <property type="term" value="C:sperm head-tail coupling apparatus"/>
    <property type="evidence" value="ECO:0007669"/>
    <property type="project" value="InterPro"/>
</dbReference>
<evidence type="ECO:0000259" key="4">
    <source>
        <dbReference type="Pfam" id="PF14909"/>
    </source>
</evidence>
<dbReference type="Pfam" id="PF14909">
    <property type="entry name" value="SPATA6"/>
    <property type="match status" value="1"/>
</dbReference>
<evidence type="ECO:0000256" key="1">
    <source>
        <dbReference type="ARBA" id="ARBA00006215"/>
    </source>
</evidence>
<feature type="domain" description="Spermatogenesis-associated protein 6 N-terminal" evidence="4">
    <location>
        <begin position="10"/>
        <end position="147"/>
    </location>
</feature>
<dbReference type="OrthoDB" id="5963614at2759"/>
<dbReference type="GO" id="GO:0032027">
    <property type="term" value="F:myosin light chain binding"/>
    <property type="evidence" value="ECO:0007669"/>
    <property type="project" value="InterPro"/>
</dbReference>
<accession>A0A4Z2D862</accession>
<evidence type="ECO:0000256" key="2">
    <source>
        <dbReference type="ARBA" id="ARBA00022553"/>
    </source>
</evidence>
<dbReference type="InterPro" id="IPR032732">
    <property type="entry name" value="SPATA6_N"/>
</dbReference>
<keyword evidence="6" id="KW-1185">Reference proteome</keyword>
<evidence type="ECO:0000313" key="5">
    <source>
        <dbReference type="EMBL" id="TNN12609.1"/>
    </source>
</evidence>
<dbReference type="AlphaFoldDB" id="A0A4Z2D862"/>
<proteinExistence type="inferred from homology"/>
<dbReference type="GO" id="GO:0007283">
    <property type="term" value="P:spermatogenesis"/>
    <property type="evidence" value="ECO:0007669"/>
    <property type="project" value="InterPro"/>
</dbReference>
<protein>
    <submittedName>
        <fullName evidence="5">Spermatogenesis associated 6-like protein isoform 1</fullName>
    </submittedName>
</protein>
<reference evidence="5 6" key="1">
    <citation type="submission" date="2019-03" db="EMBL/GenBank/DDBJ databases">
        <title>An improved genome assembly of the fluke Schistosoma japonicum.</title>
        <authorList>
            <person name="Hu W."/>
            <person name="Luo F."/>
            <person name="Yin M."/>
            <person name="Mo X."/>
            <person name="Sun C."/>
            <person name="Wu Q."/>
            <person name="Zhu B."/>
            <person name="Xiang M."/>
            <person name="Wang J."/>
            <person name="Wang Y."/>
            <person name="Zhang T."/>
            <person name="Xu B."/>
            <person name="Zheng H."/>
            <person name="Feng Z."/>
        </authorList>
    </citation>
    <scope>NUCLEOTIDE SEQUENCE [LARGE SCALE GENOMIC DNA]</scope>
    <source>
        <strain evidence="5">HuSjv2</strain>
        <tissue evidence="5">Worms</tissue>
    </source>
</reference>
<evidence type="ECO:0000256" key="3">
    <source>
        <dbReference type="SAM" id="MobiDB-lite"/>
    </source>
</evidence>
<dbReference type="Proteomes" id="UP000311919">
    <property type="component" value="Unassembled WGS sequence"/>
</dbReference>
<dbReference type="EMBL" id="SKCS01000217">
    <property type="protein sequence ID" value="TNN12609.1"/>
    <property type="molecule type" value="Genomic_DNA"/>
</dbReference>
<dbReference type="InterPro" id="IPR042769">
    <property type="entry name" value="SPATA6_fam"/>
</dbReference>
<feature type="region of interest" description="Disordered" evidence="3">
    <location>
        <begin position="214"/>
        <end position="239"/>
    </location>
</feature>
<dbReference type="STRING" id="6182.A0A4Z2D862"/>
<sequence length="303" mass="35128">MPMYRFEGDVTIHCVYSPGTWLINRDNLYLTIETFGIIKRTQLQNAIFPLLIHEKFSFDKTFYTALSASNVVDRLEDFTVTIEIRQIADVYLGGTLLAYYTTNAKEFFSPCSKMCLRTLPKRDLLMIKTIDFPGVSPRLEYSVSSAIKCHSSSCYCSCCYSLPQCCCYDPCLYKPMTPTPSYHRATVNSALRSRYPEITGSKCHIASDTANHLAKSQSASRTSRSPRRRDNVDGSYSYRSQCRPRSLSARGYQNYNGISPISSLSTWDLRERTIRDAQDRSDRYWHLYRFWQNEYDRLRLQRC</sequence>
<keyword evidence="2" id="KW-0597">Phosphoprotein</keyword>